<dbReference type="GO" id="GO:0016020">
    <property type="term" value="C:membrane"/>
    <property type="evidence" value="ECO:0007669"/>
    <property type="project" value="UniProtKB-SubCell"/>
</dbReference>
<dbReference type="RefSeq" id="WP_184842228.1">
    <property type="nucleotide sequence ID" value="NZ_BAAAVN010000013.1"/>
</dbReference>
<keyword evidence="2 5" id="KW-0812">Transmembrane</keyword>
<dbReference type="Pfam" id="PF07291">
    <property type="entry name" value="MauE"/>
    <property type="match status" value="1"/>
</dbReference>
<keyword evidence="8" id="KW-1185">Reference proteome</keyword>
<feature type="domain" description="Methylamine utilisation protein MauE" evidence="6">
    <location>
        <begin position="9"/>
        <end position="132"/>
    </location>
</feature>
<feature type="transmembrane region" description="Helical" evidence="5">
    <location>
        <begin position="141"/>
        <end position="161"/>
    </location>
</feature>
<comment type="caution">
    <text evidence="7">The sequence shown here is derived from an EMBL/GenBank/DDBJ whole genome shotgun (WGS) entry which is preliminary data.</text>
</comment>
<sequence>MHGLDGIALIGWVAQTIPACLLLFAGLAKLRRPGTPAQVIARLGAPSRTARQVAWIVITAELTFGTGLLVAAGAAWPRVGAALLAIGFALAGLRALTAKLHVRCACFGDGQGTLGKRQLLALPGWLIALAVAQLVDVNGNVQGGLGVLAGALTAGFAVRLLRNLAFLRDVRADRVALT</sequence>
<evidence type="ECO:0000256" key="5">
    <source>
        <dbReference type="SAM" id="Phobius"/>
    </source>
</evidence>
<protein>
    <recommendedName>
        <fullName evidence="6">Methylamine utilisation protein MauE domain-containing protein</fullName>
    </recommendedName>
</protein>
<feature type="transmembrane region" description="Helical" evidence="5">
    <location>
        <begin position="79"/>
        <end position="97"/>
    </location>
</feature>
<feature type="transmembrane region" description="Helical" evidence="5">
    <location>
        <begin position="53"/>
        <end position="73"/>
    </location>
</feature>
<evidence type="ECO:0000256" key="4">
    <source>
        <dbReference type="ARBA" id="ARBA00023136"/>
    </source>
</evidence>
<name>A0A841E065_9ACTN</name>
<feature type="transmembrane region" description="Helical" evidence="5">
    <location>
        <begin position="118"/>
        <end position="135"/>
    </location>
</feature>
<keyword evidence="4 5" id="KW-0472">Membrane</keyword>
<evidence type="ECO:0000256" key="2">
    <source>
        <dbReference type="ARBA" id="ARBA00022692"/>
    </source>
</evidence>
<evidence type="ECO:0000313" key="7">
    <source>
        <dbReference type="EMBL" id="MBB5983829.1"/>
    </source>
</evidence>
<proteinExistence type="predicted"/>
<evidence type="ECO:0000256" key="3">
    <source>
        <dbReference type="ARBA" id="ARBA00022989"/>
    </source>
</evidence>
<dbReference type="AlphaFoldDB" id="A0A841E065"/>
<organism evidence="7 8">
    <name type="scientific">Kribbella solani</name>
    <dbReference type="NCBI Taxonomy" id="236067"/>
    <lineage>
        <taxon>Bacteria</taxon>
        <taxon>Bacillati</taxon>
        <taxon>Actinomycetota</taxon>
        <taxon>Actinomycetes</taxon>
        <taxon>Propionibacteriales</taxon>
        <taxon>Kribbellaceae</taxon>
        <taxon>Kribbella</taxon>
    </lineage>
</organism>
<keyword evidence="3 5" id="KW-1133">Transmembrane helix</keyword>
<accession>A0A841E065</accession>
<reference evidence="7 8" key="1">
    <citation type="submission" date="2020-08" db="EMBL/GenBank/DDBJ databases">
        <title>Sequencing the genomes of 1000 actinobacteria strains.</title>
        <authorList>
            <person name="Klenk H.-P."/>
        </authorList>
    </citation>
    <scope>NUCLEOTIDE SEQUENCE [LARGE SCALE GENOMIC DNA]</scope>
    <source>
        <strain evidence="7 8">DSM 17294</strain>
    </source>
</reference>
<feature type="transmembrane region" description="Helical" evidence="5">
    <location>
        <begin position="6"/>
        <end position="28"/>
    </location>
</feature>
<evidence type="ECO:0000259" key="6">
    <source>
        <dbReference type="Pfam" id="PF07291"/>
    </source>
</evidence>
<dbReference type="GO" id="GO:0030416">
    <property type="term" value="P:methylamine metabolic process"/>
    <property type="evidence" value="ECO:0007669"/>
    <property type="project" value="InterPro"/>
</dbReference>
<dbReference type="EMBL" id="JACHNF010000001">
    <property type="protein sequence ID" value="MBB5983829.1"/>
    <property type="molecule type" value="Genomic_DNA"/>
</dbReference>
<gene>
    <name evidence="7" type="ORF">HDA44_007170</name>
</gene>
<dbReference type="Proteomes" id="UP000558997">
    <property type="component" value="Unassembled WGS sequence"/>
</dbReference>
<evidence type="ECO:0000313" key="8">
    <source>
        <dbReference type="Proteomes" id="UP000558997"/>
    </source>
</evidence>
<evidence type="ECO:0000256" key="1">
    <source>
        <dbReference type="ARBA" id="ARBA00004141"/>
    </source>
</evidence>
<comment type="subcellular location">
    <subcellularLocation>
        <location evidence="1">Membrane</location>
        <topology evidence="1">Multi-pass membrane protein</topology>
    </subcellularLocation>
</comment>
<dbReference type="InterPro" id="IPR009908">
    <property type="entry name" value="Methylamine_util_MauE"/>
</dbReference>